<name>A0AC35UIG1_9BILA</name>
<proteinExistence type="predicted"/>
<accession>A0AC35UIG1</accession>
<evidence type="ECO:0000313" key="1">
    <source>
        <dbReference type="Proteomes" id="UP000095286"/>
    </source>
</evidence>
<protein>
    <submittedName>
        <fullName evidence="2">G_PROTEIN_RECEP_F1_2 domain-containing protein</fullName>
    </submittedName>
</protein>
<dbReference type="Proteomes" id="UP000095286">
    <property type="component" value="Unplaced"/>
</dbReference>
<dbReference type="WBParaSite" id="RSKR_0001135300.1">
    <property type="protein sequence ID" value="RSKR_0001135300.1"/>
    <property type="gene ID" value="RSKR_0001135300"/>
</dbReference>
<sequence>MSSNQFQNICLTPEQLNVFAGSNTELYLQRYLFPVLSFFGIVGNALNLTVLLRRTSSQNLFLTTMAISDICFLILIIPNQLINYSFFHENDTFRIFFYYTRQHLRGLCNFASALTSWSMVFICFYRLLGIRKPLLPMAFKKSLLINIVIFISSGLITFYTHIEYSCPIRIFCQGKQVYSQCRNVRGPWFKNLPNPHSSLFITIIDAANIINVVVIILIPIITLIVLNVFLLLTLKKRRITWKLLNDNLNNNTRASKTDLLRFQNIENRVTITVALIVSSFIFTNLPSAVMTITKMTNISQNSDYFKMFDLLANTLVIIGKTCNFFWFCMSSKNFRRKIFALCQKKIHGRMDNITLNLLDTKIEVSKIKRISKFFSKEYNDKQKKSTSDVCTDICLNHD</sequence>
<reference evidence="2" key="1">
    <citation type="submission" date="2016-11" db="UniProtKB">
        <authorList>
            <consortium name="WormBaseParasite"/>
        </authorList>
    </citation>
    <scope>IDENTIFICATION</scope>
    <source>
        <strain evidence="2">KR3021</strain>
    </source>
</reference>
<organism evidence="1 2">
    <name type="scientific">Rhabditophanes sp. KR3021</name>
    <dbReference type="NCBI Taxonomy" id="114890"/>
    <lineage>
        <taxon>Eukaryota</taxon>
        <taxon>Metazoa</taxon>
        <taxon>Ecdysozoa</taxon>
        <taxon>Nematoda</taxon>
        <taxon>Chromadorea</taxon>
        <taxon>Rhabditida</taxon>
        <taxon>Tylenchina</taxon>
        <taxon>Panagrolaimomorpha</taxon>
        <taxon>Strongyloidoidea</taxon>
        <taxon>Alloionematidae</taxon>
        <taxon>Rhabditophanes</taxon>
    </lineage>
</organism>
<evidence type="ECO:0000313" key="2">
    <source>
        <dbReference type="WBParaSite" id="RSKR_0001135300.1"/>
    </source>
</evidence>